<keyword evidence="1" id="KW-1133">Transmembrane helix</keyword>
<dbReference type="PANTHER" id="PTHR48090">
    <property type="entry name" value="UNDECAPRENYL-PHOSPHATE 4-DEOXY-4-FORMAMIDO-L-ARABINOSE TRANSFERASE-RELATED"/>
    <property type="match status" value="1"/>
</dbReference>
<reference evidence="3 4" key="1">
    <citation type="submission" date="2017-06" db="EMBL/GenBank/DDBJ databases">
        <title>Novel microbial phyla capable of carbon fixation and sulfur reduction in deep-sea sediments.</title>
        <authorList>
            <person name="Huang J."/>
            <person name="Baker B."/>
            <person name="Wang Y."/>
        </authorList>
    </citation>
    <scope>NUCLEOTIDE SEQUENCE [LARGE SCALE GENOMIC DNA]</scope>
    <source>
        <strain evidence="3">B3_LCP</strain>
    </source>
</reference>
<dbReference type="Pfam" id="PF00535">
    <property type="entry name" value="Glycos_transf_2"/>
    <property type="match status" value="1"/>
</dbReference>
<proteinExistence type="predicted"/>
<evidence type="ECO:0000259" key="2">
    <source>
        <dbReference type="Pfam" id="PF00535"/>
    </source>
</evidence>
<evidence type="ECO:0000313" key="3">
    <source>
        <dbReference type="EMBL" id="TKJ41555.1"/>
    </source>
</evidence>
<comment type="caution">
    <text evidence="3">The sequence shown here is derived from an EMBL/GenBank/DDBJ whole genome shotgun (WGS) entry which is preliminary data.</text>
</comment>
<protein>
    <submittedName>
        <fullName evidence="3">Glycosyl transferase</fullName>
    </submittedName>
</protein>
<dbReference type="GO" id="GO:0016740">
    <property type="term" value="F:transferase activity"/>
    <property type="evidence" value="ECO:0007669"/>
    <property type="project" value="UniProtKB-KW"/>
</dbReference>
<feature type="transmembrane region" description="Helical" evidence="1">
    <location>
        <begin position="234"/>
        <end position="258"/>
    </location>
</feature>
<dbReference type="Proteomes" id="UP000319619">
    <property type="component" value="Unassembled WGS sequence"/>
</dbReference>
<dbReference type="InterPro" id="IPR029044">
    <property type="entry name" value="Nucleotide-diphossugar_trans"/>
</dbReference>
<sequence>MKLVVQIPCLNEEEHLPGTIADVPREIPGVDEVQILVIDDGSIDDTSGVAQRSGADRIVRFRKKHGLATAFKTGLDIALAMGADIIVNTDADNQYKGSDIPRLIEPILNGKANMVIGTRNISAIGDFSVLKKFLQKLGSAVMRIVSQTRIPDATSGFRAYDRRAALNLNVISIFTYTLETIIQAGKKNFAIHHVPVEVNERRRESRLFRSTPIYIKRSLATILRIFVTYEPLRAFFYLGTLIFSLGLLLGMRFLYFFLSVEGPTGHIQSLIFMSVLLFIGFMLFMIGLVADLISANRRLMEDAILRMKRLELQMDTRNKVSDGTEILP</sequence>
<dbReference type="InterPro" id="IPR050256">
    <property type="entry name" value="Glycosyltransferase_2"/>
</dbReference>
<keyword evidence="3" id="KW-0808">Transferase</keyword>
<dbReference type="InterPro" id="IPR001173">
    <property type="entry name" value="Glyco_trans_2-like"/>
</dbReference>
<keyword evidence="1" id="KW-0812">Transmembrane</keyword>
<dbReference type="Gene3D" id="3.90.550.10">
    <property type="entry name" value="Spore Coat Polysaccharide Biosynthesis Protein SpsA, Chain A"/>
    <property type="match status" value="1"/>
</dbReference>
<accession>A0A532V2Z3</accession>
<feature type="domain" description="Glycosyltransferase 2-like" evidence="2">
    <location>
        <begin position="6"/>
        <end position="165"/>
    </location>
</feature>
<feature type="transmembrane region" description="Helical" evidence="1">
    <location>
        <begin position="270"/>
        <end position="290"/>
    </location>
</feature>
<name>A0A532V2Z3_UNCL8</name>
<keyword evidence="1" id="KW-0472">Membrane</keyword>
<dbReference type="AlphaFoldDB" id="A0A532V2Z3"/>
<dbReference type="CDD" id="cd04179">
    <property type="entry name" value="DPM_DPG-synthase_like"/>
    <property type="match status" value="1"/>
</dbReference>
<organism evidence="3 4">
    <name type="scientific">candidate division LCP-89 bacterium B3_LCP</name>
    <dbReference type="NCBI Taxonomy" id="2012998"/>
    <lineage>
        <taxon>Bacteria</taxon>
        <taxon>Pseudomonadati</taxon>
        <taxon>Bacteria division LCP-89</taxon>
    </lineage>
</organism>
<evidence type="ECO:0000313" key="4">
    <source>
        <dbReference type="Proteomes" id="UP000319619"/>
    </source>
</evidence>
<evidence type="ECO:0000256" key="1">
    <source>
        <dbReference type="SAM" id="Phobius"/>
    </source>
</evidence>
<dbReference type="PANTHER" id="PTHR48090:SF6">
    <property type="entry name" value="SLR5056 PROTEIN"/>
    <property type="match status" value="1"/>
</dbReference>
<dbReference type="SUPFAM" id="SSF53448">
    <property type="entry name" value="Nucleotide-diphospho-sugar transferases"/>
    <property type="match status" value="1"/>
</dbReference>
<gene>
    <name evidence="3" type="ORF">CEE37_03040</name>
</gene>
<dbReference type="EMBL" id="NJBN01000002">
    <property type="protein sequence ID" value="TKJ41555.1"/>
    <property type="molecule type" value="Genomic_DNA"/>
</dbReference>